<keyword evidence="2 3" id="KW-0040">ANK repeat</keyword>
<dbReference type="PROSITE" id="PS50297">
    <property type="entry name" value="ANK_REP_REGION"/>
    <property type="match status" value="1"/>
</dbReference>
<organism evidence="5 6">
    <name type="scientific">Fusarium austroafricanum</name>
    <dbReference type="NCBI Taxonomy" id="2364996"/>
    <lineage>
        <taxon>Eukaryota</taxon>
        <taxon>Fungi</taxon>
        <taxon>Dikarya</taxon>
        <taxon>Ascomycota</taxon>
        <taxon>Pezizomycotina</taxon>
        <taxon>Sordariomycetes</taxon>
        <taxon>Hypocreomycetidae</taxon>
        <taxon>Hypocreales</taxon>
        <taxon>Nectriaceae</taxon>
        <taxon>Fusarium</taxon>
        <taxon>Fusarium concolor species complex</taxon>
    </lineage>
</organism>
<dbReference type="InterPro" id="IPR002110">
    <property type="entry name" value="Ankyrin_rpt"/>
</dbReference>
<dbReference type="AlphaFoldDB" id="A0A8H4P4R5"/>
<dbReference type="SMART" id="SM00248">
    <property type="entry name" value="ANK"/>
    <property type="match status" value="3"/>
</dbReference>
<dbReference type="Proteomes" id="UP000605986">
    <property type="component" value="Unassembled WGS sequence"/>
</dbReference>
<comment type="caution">
    <text evidence="5">The sequence shown here is derived from an EMBL/GenBank/DDBJ whole genome shotgun (WGS) entry which is preliminary data.</text>
</comment>
<evidence type="ECO:0000256" key="2">
    <source>
        <dbReference type="ARBA" id="ARBA00023043"/>
    </source>
</evidence>
<dbReference type="InterPro" id="IPR036770">
    <property type="entry name" value="Ankyrin_rpt-contain_sf"/>
</dbReference>
<feature type="region of interest" description="Disordered" evidence="4">
    <location>
        <begin position="110"/>
        <end position="132"/>
    </location>
</feature>
<dbReference type="PROSITE" id="PS50088">
    <property type="entry name" value="ANK_REPEAT"/>
    <property type="match status" value="1"/>
</dbReference>
<feature type="repeat" description="ANK" evidence="3">
    <location>
        <begin position="644"/>
        <end position="676"/>
    </location>
</feature>
<dbReference type="SUPFAM" id="SSF48403">
    <property type="entry name" value="Ankyrin repeat"/>
    <property type="match status" value="2"/>
</dbReference>
<evidence type="ECO:0000256" key="1">
    <source>
        <dbReference type="ARBA" id="ARBA00022737"/>
    </source>
</evidence>
<evidence type="ECO:0000256" key="3">
    <source>
        <dbReference type="PROSITE-ProRule" id="PRU00023"/>
    </source>
</evidence>
<accession>A0A8H4P4R5</accession>
<dbReference type="Gene3D" id="1.25.40.20">
    <property type="entry name" value="Ankyrin repeat-containing domain"/>
    <property type="match status" value="3"/>
</dbReference>
<feature type="compositionally biased region" description="Polar residues" evidence="4">
    <location>
        <begin position="110"/>
        <end position="129"/>
    </location>
</feature>
<dbReference type="PANTHER" id="PTHR24134:SF9">
    <property type="entry name" value="ANKYRIN REPEAT AND SOCS BOX PROTEIN 8"/>
    <property type="match status" value="1"/>
</dbReference>
<protein>
    <submittedName>
        <fullName evidence="5">Ankyrin repeat domain-containing protein 23</fullName>
    </submittedName>
</protein>
<proteinExistence type="predicted"/>
<dbReference type="OrthoDB" id="194358at2759"/>
<keyword evidence="1" id="KW-0677">Repeat</keyword>
<keyword evidence="6" id="KW-1185">Reference proteome</keyword>
<evidence type="ECO:0000256" key="4">
    <source>
        <dbReference type="SAM" id="MobiDB-lite"/>
    </source>
</evidence>
<sequence length="735" mass="81616">MNNNNNVASPYNLQVPISSASPSGSNNTTTGRPPLWTPSSRRKVSRLYLYTTLPLDKIMAVVHAKSPDTPAPGKDSGHKTLNAMLNKQPRWLHPKTEDDMVRRLDNLALSPTRTSSTNNSVASPTQGNSGPIPALNAIPTPHLVRDPGTRVSLEVPPFNQYPQQGPANNRSAAQIRMEQQQEENSTFRNFLHRPTFMTTSTEGTTGTLHNILEGYTHPYVKTVKRLIKRYTAPLNRRGASLSPISDEEPAVASWLNDRDAAGHLPMGPHYLPGNFLCIDELSLYNSCFPGTEEHSRRACFCHPIHEIEEPAWITAQGPTRTGADALNLAIENGSFDRRDQFGHTALHLMAARFLPDELFQALLSDQCTHVLNLQNTAGQTLLHVLHNCWFDVQNQQLLKRLLDALACKGFNFSARDYFGRSFSHILIFMNASPQLRNYLLEHCSATSYPKRDAFNITPIYSAILEPDMGIDRAHTQYTQDMDLDPPAPMSRQDSIVDPYHQDDIQQEKNLLQSISNALNNPRYEDPEGRNGLHCLAAATLSSASIKQKYYLDEDGLPADRRRRKDKDKAVKGLDSSTERLEVRLNLLKDLLSAGVEPNHYDIHGNTPLMTFAANLPEDDDYKTGPEILKTLLDSKAQVNARNRSGETALHIAVRCGNKLAVKQLVECGACVHVRDAAGRSVLELADVKMKSLRGHDAAGYAHLEACRAWLSGVSGQAVQEPTVLQEWGFVSGEDN</sequence>
<feature type="compositionally biased region" description="Polar residues" evidence="4">
    <location>
        <begin position="1"/>
        <end position="31"/>
    </location>
</feature>
<name>A0A8H4P4R5_9HYPO</name>
<dbReference type="Pfam" id="PF12796">
    <property type="entry name" value="Ank_2"/>
    <property type="match status" value="1"/>
</dbReference>
<evidence type="ECO:0000313" key="5">
    <source>
        <dbReference type="EMBL" id="KAF4456091.1"/>
    </source>
</evidence>
<dbReference type="PANTHER" id="PTHR24134">
    <property type="entry name" value="ANKYRIN REPEAT-CONTAINING PROTEIN DDB_G0279043"/>
    <property type="match status" value="1"/>
</dbReference>
<reference evidence="5" key="1">
    <citation type="submission" date="2020-01" db="EMBL/GenBank/DDBJ databases">
        <title>Identification and distribution of gene clusters putatively required for synthesis of sphingolipid metabolism inhibitors in phylogenetically diverse species of the filamentous fungus Fusarium.</title>
        <authorList>
            <person name="Kim H.-S."/>
            <person name="Busman M."/>
            <person name="Brown D.W."/>
            <person name="Divon H."/>
            <person name="Uhlig S."/>
            <person name="Proctor R.H."/>
        </authorList>
    </citation>
    <scope>NUCLEOTIDE SEQUENCE</scope>
    <source>
        <strain evidence="5">NRRL 53441</strain>
    </source>
</reference>
<feature type="region of interest" description="Disordered" evidence="4">
    <location>
        <begin position="1"/>
        <end position="39"/>
    </location>
</feature>
<dbReference type="EMBL" id="JAADJG010000069">
    <property type="protein sequence ID" value="KAF4456091.1"/>
    <property type="molecule type" value="Genomic_DNA"/>
</dbReference>
<gene>
    <name evidence="5" type="ORF">F53441_1706</name>
</gene>
<evidence type="ECO:0000313" key="6">
    <source>
        <dbReference type="Proteomes" id="UP000605986"/>
    </source>
</evidence>